<comment type="similarity">
    <text evidence="1 9">Belongs to the Cu-Zn superoxide dismutase family.</text>
</comment>
<evidence type="ECO:0000256" key="1">
    <source>
        <dbReference type="ARBA" id="ARBA00010457"/>
    </source>
</evidence>
<evidence type="ECO:0000256" key="8">
    <source>
        <dbReference type="ARBA" id="ARBA00049204"/>
    </source>
</evidence>
<dbReference type="PROSITE" id="PS00087">
    <property type="entry name" value="SOD_CU_ZN_1"/>
    <property type="match status" value="1"/>
</dbReference>
<comment type="function">
    <text evidence="9">Destroys radicals which are normally produced within the cells and which are toxic to biological systems.</text>
</comment>
<dbReference type="CDD" id="cd00305">
    <property type="entry name" value="Cu-Zn_Superoxide_Dismutase"/>
    <property type="match status" value="1"/>
</dbReference>
<evidence type="ECO:0000256" key="5">
    <source>
        <dbReference type="ARBA" id="ARBA00023002"/>
    </source>
</evidence>
<dbReference type="EMBL" id="OC925879">
    <property type="protein sequence ID" value="CAD7656403.1"/>
    <property type="molecule type" value="Genomic_DNA"/>
</dbReference>
<keyword evidence="3 9" id="KW-0862">Zinc</keyword>
<dbReference type="PANTHER" id="PTHR10003">
    <property type="entry name" value="SUPEROXIDE DISMUTASE CU-ZN -RELATED"/>
    <property type="match status" value="1"/>
</dbReference>
<dbReference type="FunFam" id="2.60.40.200:FF:000003">
    <property type="entry name" value="Superoxide dismutase [Cu-Zn], chloroplastic"/>
    <property type="match status" value="1"/>
</dbReference>
<dbReference type="EMBL" id="CAJPVJ010011054">
    <property type="protein sequence ID" value="CAG2173590.1"/>
    <property type="molecule type" value="Genomic_DNA"/>
</dbReference>
<evidence type="ECO:0000256" key="2">
    <source>
        <dbReference type="ARBA" id="ARBA00022723"/>
    </source>
</evidence>
<organism evidence="11">
    <name type="scientific">Oppiella nova</name>
    <dbReference type="NCBI Taxonomy" id="334625"/>
    <lineage>
        <taxon>Eukaryota</taxon>
        <taxon>Metazoa</taxon>
        <taxon>Ecdysozoa</taxon>
        <taxon>Arthropoda</taxon>
        <taxon>Chelicerata</taxon>
        <taxon>Arachnida</taxon>
        <taxon>Acari</taxon>
        <taxon>Acariformes</taxon>
        <taxon>Sarcoptiformes</taxon>
        <taxon>Oribatida</taxon>
        <taxon>Brachypylina</taxon>
        <taxon>Oppioidea</taxon>
        <taxon>Oppiidae</taxon>
        <taxon>Oppiella</taxon>
    </lineage>
</organism>
<dbReference type="GO" id="GO:0004784">
    <property type="term" value="F:superoxide dismutase activity"/>
    <property type="evidence" value="ECO:0007669"/>
    <property type="project" value="UniProtKB-EC"/>
</dbReference>
<evidence type="ECO:0000313" key="12">
    <source>
        <dbReference type="Proteomes" id="UP000728032"/>
    </source>
</evidence>
<evidence type="ECO:0000259" key="10">
    <source>
        <dbReference type="Pfam" id="PF00080"/>
    </source>
</evidence>
<dbReference type="AlphaFoldDB" id="A0A7R9QSR7"/>
<evidence type="ECO:0000256" key="3">
    <source>
        <dbReference type="ARBA" id="ARBA00022833"/>
    </source>
</evidence>
<dbReference type="PROSITE" id="PS00332">
    <property type="entry name" value="SOD_CU_ZN_2"/>
    <property type="match status" value="1"/>
</dbReference>
<sequence length="175" mass="18320">MACIIGMSATTLCPTNDYVPKGIAVIKSNTVNGLVRFEQSADGTRVVVNINVTGLVPAGDHGFHVHQNGDLSDGCMSAGAHFNPYNQTHGAPNDTVRHVGDLGNIIADSEGKVVREYNDTQIKLSGPNSIIGRAVVFHALVDDLGKGQGEREQESKKTGNAGARVACAVIGIAKE</sequence>
<feature type="domain" description="Superoxide dismutase copper/zinc binding" evidence="10">
    <location>
        <begin position="31"/>
        <end position="170"/>
    </location>
</feature>
<evidence type="ECO:0000256" key="4">
    <source>
        <dbReference type="ARBA" id="ARBA00022862"/>
    </source>
</evidence>
<keyword evidence="6 9" id="KW-0186">Copper</keyword>
<evidence type="ECO:0000256" key="9">
    <source>
        <dbReference type="RuleBase" id="RU000393"/>
    </source>
</evidence>
<keyword evidence="12" id="KW-1185">Reference proteome</keyword>
<keyword evidence="2 9" id="KW-0479">Metal-binding</keyword>
<dbReference type="SUPFAM" id="SSF49329">
    <property type="entry name" value="Cu,Zn superoxide dismutase-like"/>
    <property type="match status" value="1"/>
</dbReference>
<dbReference type="Gene3D" id="2.60.40.200">
    <property type="entry name" value="Superoxide dismutase, copper/zinc binding domain"/>
    <property type="match status" value="1"/>
</dbReference>
<protein>
    <recommendedName>
        <fullName evidence="9">Superoxide dismutase [Cu-Zn]</fullName>
        <ecNumber evidence="9">1.15.1.1</ecNumber>
    </recommendedName>
</protein>
<keyword evidence="4" id="KW-0049">Antioxidant</keyword>
<dbReference type="EC" id="1.15.1.1" evidence="9"/>
<reference evidence="11" key="1">
    <citation type="submission" date="2020-11" db="EMBL/GenBank/DDBJ databases">
        <authorList>
            <person name="Tran Van P."/>
        </authorList>
    </citation>
    <scope>NUCLEOTIDE SEQUENCE</scope>
</reference>
<dbReference type="GO" id="GO:0005507">
    <property type="term" value="F:copper ion binding"/>
    <property type="evidence" value="ECO:0007669"/>
    <property type="project" value="InterPro"/>
</dbReference>
<evidence type="ECO:0000313" key="11">
    <source>
        <dbReference type="EMBL" id="CAD7656403.1"/>
    </source>
</evidence>
<proteinExistence type="inferred from homology"/>
<keyword evidence="5 9" id="KW-0560">Oxidoreductase</keyword>
<dbReference type="OrthoDB" id="2015551at2759"/>
<dbReference type="InterPro" id="IPR001424">
    <property type="entry name" value="SOD_Cu_Zn_dom"/>
</dbReference>
<evidence type="ECO:0000256" key="7">
    <source>
        <dbReference type="ARBA" id="ARBA00023157"/>
    </source>
</evidence>
<dbReference type="InterPro" id="IPR024134">
    <property type="entry name" value="SOD_Cu/Zn_/chaperone"/>
</dbReference>
<dbReference type="InterPro" id="IPR018152">
    <property type="entry name" value="SOD_Cu/Zn_BS"/>
</dbReference>
<comment type="cofactor">
    <cofactor evidence="9">
        <name>Cu cation</name>
        <dbReference type="ChEBI" id="CHEBI:23378"/>
    </cofactor>
    <text evidence="9">Binds 1 copper ion per subunit.</text>
</comment>
<comment type="catalytic activity">
    <reaction evidence="8 9">
        <text>2 superoxide + 2 H(+) = H2O2 + O2</text>
        <dbReference type="Rhea" id="RHEA:20696"/>
        <dbReference type="ChEBI" id="CHEBI:15378"/>
        <dbReference type="ChEBI" id="CHEBI:15379"/>
        <dbReference type="ChEBI" id="CHEBI:16240"/>
        <dbReference type="ChEBI" id="CHEBI:18421"/>
        <dbReference type="EC" id="1.15.1.1"/>
    </reaction>
</comment>
<comment type="cofactor">
    <cofactor evidence="9">
        <name>Zn(2+)</name>
        <dbReference type="ChEBI" id="CHEBI:29105"/>
    </cofactor>
    <text evidence="9">Binds 1 zinc ion per subunit.</text>
</comment>
<keyword evidence="7" id="KW-1015">Disulfide bond</keyword>
<dbReference type="PRINTS" id="PR00068">
    <property type="entry name" value="CUZNDISMTASE"/>
</dbReference>
<dbReference type="InterPro" id="IPR036423">
    <property type="entry name" value="SOD-like_Cu/Zn_dom_sf"/>
</dbReference>
<evidence type="ECO:0000256" key="6">
    <source>
        <dbReference type="ARBA" id="ARBA00023008"/>
    </source>
</evidence>
<dbReference type="Proteomes" id="UP000728032">
    <property type="component" value="Unassembled WGS sequence"/>
</dbReference>
<dbReference type="Pfam" id="PF00080">
    <property type="entry name" value="Sod_Cu"/>
    <property type="match status" value="1"/>
</dbReference>
<gene>
    <name evidence="11" type="ORF">ONB1V03_LOCUS13040</name>
</gene>
<accession>A0A7R9QSR7</accession>
<name>A0A7R9QSR7_9ACAR</name>